<dbReference type="PANTHER" id="PTHR37316:SF3">
    <property type="entry name" value="TEICHOIC ACID GLYCEROL-PHOSPHATE TRANSFERASE"/>
    <property type="match status" value="1"/>
</dbReference>
<organism evidence="1 2">
    <name type="scientific">Shouchella miscanthi</name>
    <dbReference type="NCBI Taxonomy" id="2598861"/>
    <lineage>
        <taxon>Bacteria</taxon>
        <taxon>Bacillati</taxon>
        <taxon>Bacillota</taxon>
        <taxon>Bacilli</taxon>
        <taxon>Bacillales</taxon>
        <taxon>Bacillaceae</taxon>
        <taxon>Shouchella</taxon>
    </lineage>
</organism>
<evidence type="ECO:0000313" key="1">
    <source>
        <dbReference type="EMBL" id="MED4130207.1"/>
    </source>
</evidence>
<name>A0ABU6NQC4_9BACI</name>
<dbReference type="InterPro" id="IPR007554">
    <property type="entry name" value="Glycerophosphate_synth"/>
</dbReference>
<keyword evidence="2" id="KW-1185">Reference proteome</keyword>
<comment type="caution">
    <text evidence="1">The sequence shown here is derived from an EMBL/GenBank/DDBJ whole genome shotgun (WGS) entry which is preliminary data.</text>
</comment>
<dbReference type="InterPro" id="IPR043149">
    <property type="entry name" value="TagF_N"/>
</dbReference>
<dbReference type="Proteomes" id="UP001341820">
    <property type="component" value="Unassembled WGS sequence"/>
</dbReference>
<dbReference type="RefSeq" id="WP_328238832.1">
    <property type="nucleotide sequence ID" value="NZ_JAROAS010000061.1"/>
</dbReference>
<dbReference type="Pfam" id="PF04464">
    <property type="entry name" value="Glyphos_transf"/>
    <property type="match status" value="1"/>
</dbReference>
<reference evidence="1 2" key="1">
    <citation type="submission" date="2023-03" db="EMBL/GenBank/DDBJ databases">
        <title>Bacillus Genome Sequencing.</title>
        <authorList>
            <person name="Dunlap C."/>
        </authorList>
    </citation>
    <scope>NUCLEOTIDE SEQUENCE [LARGE SCALE GENOMIC DNA]</scope>
    <source>
        <strain evidence="1 2">B-4107</strain>
    </source>
</reference>
<evidence type="ECO:0000313" key="2">
    <source>
        <dbReference type="Proteomes" id="UP001341820"/>
    </source>
</evidence>
<accession>A0ABU6NQC4</accession>
<dbReference type="PANTHER" id="PTHR37316">
    <property type="entry name" value="TEICHOIC ACID GLYCEROL-PHOSPHATE PRIMASE"/>
    <property type="match status" value="1"/>
</dbReference>
<dbReference type="Gene3D" id="3.40.50.11820">
    <property type="match status" value="1"/>
</dbReference>
<sequence>MEQKQKDEDIKLKLKKQYPAHVSLKKLSLKNGNLTIEIVVGLLSQQFFTVNEVLLKLRSEASELIHLNVIKKEYRSRNRLKIRAEINLRNIKLQQFFWDFFVSISVDNITREVRVVCDNYLIMKSLKHRVFKNTLKLPDNYISYPYITYNGGVSLTYRQKGHYETTKNKFKEYMAFIIYQLFYRFIGKKVWLIHEKFSETAQDNSFYFFKYCYEKHPEKKVYYVIKKESADVRNLEPFKDRVVHFMSFKHLVYLLSAKVIISSEAKGHGYAWRVSQGIIKEKLNNKSYIFLQHGVLGLKKVDSTFNYQTANSARLFIVSSDFEKKIVKNYFGYPESRISVTGLARWDNLKDTSLSNKEGKSKEIVLMPTWRNWLEEVEETTFLKSNYYISYSQFLNSKELGDLLVQNSLTLNFYVHPKFMPYVEKFSSASKNINIIRFGDESLNHLLMRASLLITDYSSVAWEMYYQKKPVIFYLFDLDEYKANQGAYMNLKKDLFGDLAFKPEELLQQIDTYAKNGFNEKKHFASKRNKYFKYMDQENSKRIYEDIQRNESTFNKKSPVLSQIKNSDALKVAWRKYKYYPSIRKLGEKILGEEKK</sequence>
<dbReference type="SUPFAM" id="SSF53756">
    <property type="entry name" value="UDP-Glycosyltransferase/glycogen phosphorylase"/>
    <property type="match status" value="1"/>
</dbReference>
<proteinExistence type="predicted"/>
<dbReference type="EMBL" id="JAROAS010000061">
    <property type="protein sequence ID" value="MED4130207.1"/>
    <property type="molecule type" value="Genomic_DNA"/>
</dbReference>
<dbReference type="InterPro" id="IPR051612">
    <property type="entry name" value="Teichoic_Acid_Biosynth"/>
</dbReference>
<gene>
    <name evidence="1" type="ORF">P5F74_19040</name>
</gene>
<protein>
    <submittedName>
        <fullName evidence="1">CDP-glycerol glycerophosphotransferase family protein</fullName>
    </submittedName>
</protein>